<protein>
    <recommendedName>
        <fullName evidence="1">N-acetyltransferase domain-containing protein</fullName>
    </recommendedName>
</protein>
<feature type="domain" description="N-acetyltransferase" evidence="1">
    <location>
        <begin position="21"/>
        <end position="216"/>
    </location>
</feature>
<dbReference type="SUPFAM" id="SSF55729">
    <property type="entry name" value="Acyl-CoA N-acyltransferases (Nat)"/>
    <property type="match status" value="1"/>
</dbReference>
<accession>A0A1L7WZP1</accession>
<dbReference type="GO" id="GO:0016747">
    <property type="term" value="F:acyltransferase activity, transferring groups other than amino-acyl groups"/>
    <property type="evidence" value="ECO:0007669"/>
    <property type="project" value="InterPro"/>
</dbReference>
<dbReference type="PANTHER" id="PTHR43328">
    <property type="entry name" value="ACETYLTRANSFERASE-RELATED"/>
    <property type="match status" value="1"/>
</dbReference>
<dbReference type="Pfam" id="PF13302">
    <property type="entry name" value="Acetyltransf_3"/>
    <property type="match status" value="1"/>
</dbReference>
<keyword evidence="3" id="KW-1185">Reference proteome</keyword>
<dbReference type="PANTHER" id="PTHR43328:SF1">
    <property type="entry name" value="N-ACETYLTRANSFERASE DOMAIN-CONTAINING PROTEIN"/>
    <property type="match status" value="1"/>
</dbReference>
<evidence type="ECO:0000259" key="1">
    <source>
        <dbReference type="Pfam" id="PF13302"/>
    </source>
</evidence>
<reference evidence="2 3" key="1">
    <citation type="submission" date="2016-03" db="EMBL/GenBank/DDBJ databases">
        <authorList>
            <person name="Ploux O."/>
        </authorList>
    </citation>
    <scope>NUCLEOTIDE SEQUENCE [LARGE SCALE GENOMIC DNA]</scope>
    <source>
        <strain evidence="2 3">UAMH 11012</strain>
    </source>
</reference>
<dbReference type="AlphaFoldDB" id="A0A1L7WZP1"/>
<evidence type="ECO:0000313" key="3">
    <source>
        <dbReference type="Proteomes" id="UP000184330"/>
    </source>
</evidence>
<dbReference type="OrthoDB" id="630895at2759"/>
<dbReference type="InterPro" id="IPR016181">
    <property type="entry name" value="Acyl_CoA_acyltransferase"/>
</dbReference>
<name>A0A1L7WZP1_9HELO</name>
<sequence>MRYTEHGIPYLALPPPHSNIRLTPPRKEDGPSVMAILNHPSVYMNLAGPPYPYTQTDWDTWYPELSEFTNKALWELQGAQDSLRNGEAKESDWKSRKWVGAGVPLSTIREVDHGTGEERLIGEINFRRREFLMILDVVEKKRVKEENDAREAGDPDIVWEIGFYLSPSCHGRGIMPAVVRTLIADFLVPYMNVHVMTGAYMDHNAASKKVLEKNGFIFDSLVPDCIEMLEVKTRVKGKKCKGREATADLALMSYICKDFVTESAKPKQLPNFNGSRRLSQEIAATADPSIDRLTIPVEE</sequence>
<dbReference type="STRING" id="576137.A0A1L7WZP1"/>
<proteinExistence type="predicted"/>
<organism evidence="2 3">
    <name type="scientific">Phialocephala subalpina</name>
    <dbReference type="NCBI Taxonomy" id="576137"/>
    <lineage>
        <taxon>Eukaryota</taxon>
        <taxon>Fungi</taxon>
        <taxon>Dikarya</taxon>
        <taxon>Ascomycota</taxon>
        <taxon>Pezizomycotina</taxon>
        <taxon>Leotiomycetes</taxon>
        <taxon>Helotiales</taxon>
        <taxon>Mollisiaceae</taxon>
        <taxon>Phialocephala</taxon>
        <taxon>Phialocephala fortinii species complex</taxon>
    </lineage>
</organism>
<dbReference type="Proteomes" id="UP000184330">
    <property type="component" value="Unassembled WGS sequence"/>
</dbReference>
<gene>
    <name evidence="2" type="ORF">PAC_08108</name>
</gene>
<dbReference type="InterPro" id="IPR000182">
    <property type="entry name" value="GNAT_dom"/>
</dbReference>
<evidence type="ECO:0000313" key="2">
    <source>
        <dbReference type="EMBL" id="CZR58217.1"/>
    </source>
</evidence>
<dbReference type="Gene3D" id="3.40.630.30">
    <property type="match status" value="1"/>
</dbReference>
<dbReference type="EMBL" id="FJOG01000011">
    <property type="protein sequence ID" value="CZR58217.1"/>
    <property type="molecule type" value="Genomic_DNA"/>
</dbReference>